<sequence>MISSSSPEHKRRKADGGSRSSKKSWRDKAIDKFDLLPVPNDWKDAVALGDEDTWKRYYKYRSDIDDVDEEDSDPEECPETGTYLREWKQTMAQKIEERMKGCPWPWSPALGCIDWDCEYIRTADYFSHVWSPYAIPHAIELMHRYHHGRSRMYSVEFFTAWKYRLVDFADQDSVNNERMKLLCSDCFEDEQLRADVIDVENLKKKTCRKLRAFLFGSCSDESKRVTCTDYDFWLLIFGSMGTTDPNLANDPYHCNLGYSWSPNRKERKMLYKLKAKEGDEDEDDFCCDPDEPFDEYYPDGCSWLKHRVMEITDSLGPVSKHYRAPTVQDAIGWTEEWQEEQDERGHMMDVLAAARMHGLIR</sequence>
<dbReference type="EMBL" id="AGNL01002953">
    <property type="protein sequence ID" value="EJK75400.1"/>
    <property type="molecule type" value="Genomic_DNA"/>
</dbReference>
<dbReference type="OrthoDB" id="52793at2759"/>
<evidence type="ECO:0000313" key="3">
    <source>
        <dbReference type="Proteomes" id="UP000266841"/>
    </source>
</evidence>
<comment type="caution">
    <text evidence="2">The sequence shown here is derived from an EMBL/GenBank/DDBJ whole genome shotgun (WGS) entry which is preliminary data.</text>
</comment>
<name>K0TD78_THAOC</name>
<protein>
    <submittedName>
        <fullName evidence="2">Uncharacterized protein</fullName>
    </submittedName>
</protein>
<organism evidence="2 3">
    <name type="scientific">Thalassiosira oceanica</name>
    <name type="common">Marine diatom</name>
    <dbReference type="NCBI Taxonomy" id="159749"/>
    <lineage>
        <taxon>Eukaryota</taxon>
        <taxon>Sar</taxon>
        <taxon>Stramenopiles</taxon>
        <taxon>Ochrophyta</taxon>
        <taxon>Bacillariophyta</taxon>
        <taxon>Coscinodiscophyceae</taxon>
        <taxon>Thalassiosirophycidae</taxon>
        <taxon>Thalassiosirales</taxon>
        <taxon>Thalassiosiraceae</taxon>
        <taxon>Thalassiosira</taxon>
    </lineage>
</organism>
<reference evidence="2 3" key="1">
    <citation type="journal article" date="2012" name="Genome Biol.">
        <title>Genome and low-iron response of an oceanic diatom adapted to chronic iron limitation.</title>
        <authorList>
            <person name="Lommer M."/>
            <person name="Specht M."/>
            <person name="Roy A.S."/>
            <person name="Kraemer L."/>
            <person name="Andreson R."/>
            <person name="Gutowska M.A."/>
            <person name="Wolf J."/>
            <person name="Bergner S.V."/>
            <person name="Schilhabel M.B."/>
            <person name="Klostermeier U.C."/>
            <person name="Beiko R.G."/>
            <person name="Rosenstiel P."/>
            <person name="Hippler M."/>
            <person name="Laroche J."/>
        </authorList>
    </citation>
    <scope>NUCLEOTIDE SEQUENCE [LARGE SCALE GENOMIC DNA]</scope>
    <source>
        <strain evidence="2 3">CCMP1005</strain>
    </source>
</reference>
<dbReference type="Proteomes" id="UP000266841">
    <property type="component" value="Unassembled WGS sequence"/>
</dbReference>
<evidence type="ECO:0000256" key="1">
    <source>
        <dbReference type="SAM" id="MobiDB-lite"/>
    </source>
</evidence>
<gene>
    <name evidence="2" type="ORF">THAOC_02880</name>
</gene>
<proteinExistence type="predicted"/>
<feature type="region of interest" description="Disordered" evidence="1">
    <location>
        <begin position="1"/>
        <end position="25"/>
    </location>
</feature>
<keyword evidence="3" id="KW-1185">Reference proteome</keyword>
<accession>K0TD78</accession>
<evidence type="ECO:0000313" key="2">
    <source>
        <dbReference type="EMBL" id="EJK75400.1"/>
    </source>
</evidence>
<dbReference type="AlphaFoldDB" id="K0TD78"/>